<dbReference type="Pfam" id="PF23160">
    <property type="entry name" value="Spectrin_1st_PEPL"/>
    <property type="match status" value="1"/>
</dbReference>
<keyword evidence="5" id="KW-0965">Cell junction</keyword>
<dbReference type="GO" id="GO:0005198">
    <property type="term" value="F:structural molecule activity"/>
    <property type="evidence" value="ECO:0007669"/>
    <property type="project" value="TreeGrafter"/>
</dbReference>
<dbReference type="InterPro" id="IPR035915">
    <property type="entry name" value="Plakin_repeat_sf"/>
</dbReference>
<accession>A0AAV1GRA0</accession>
<dbReference type="FunFam" id="2.30.30.40:FF:000088">
    <property type="entry name" value="Periplakin"/>
    <property type="match status" value="1"/>
</dbReference>
<dbReference type="InterPro" id="IPR018159">
    <property type="entry name" value="Spectrin/alpha-actinin"/>
</dbReference>
<dbReference type="SMART" id="SM00250">
    <property type="entry name" value="PLEC"/>
    <property type="match status" value="7"/>
</dbReference>
<sequence>MSNKKDNSPVKLSKSQANELAVVIARMQRNADQVEKDILKSEQLMSEDTEREIKNQSLIHQKVNSECLAEAEGLLKDLFMDVDKSKKLNHPQATEIEKDVKNLHDRWVRDCATYRRLYERKPSLEPTPRINWGPFLDDQQRQLNEEPYGPKLSDVEKQIAEHNILHESIEAYSSQLQPSTTSKDQYPALKEKYANLYESSQERKNNLASLYEYMQSCNKELVYLSGQQERILQRDWSDRMVNPPGVRTEYEKFKTNGLIAHESEINKLQEEGDALIKKKHPGTRTIKAHAETVQGEWQAFLNLCLAQETHLDNIEDYKKFQLEAETLSDSLKRLNTTLDPKSLANKSNPEALLMIEGDEPAVKRNEERLAALKKLSSTVPPLKLRRVQPSKPTSVVSLCDWADEEDTVRRGDKLTLKSNSDNKNWVLQNDRGKTKTLPGACFMVPPPDPEAVEALKSFEKALTDLKSRRSALLTSLKNPNVEAVRPQKAATVAVPKDDPRAAELASELDRINKALERAELEILDRLRSPLDNRNPTQDLANRLQEHEKSVQAMRKLEAEKSAVQREMEPVLAKKPLGPTASYLPIKLRATTNKIDDINTLLDLYNKKATASLYLEKQMKNVDDMVSGYEDQLANDGAILNQPNALQSRNQQLQNLRKDLTSKKDELNKLGKDLDLTQQACSSLQQSFKEYCPDMQRQENEVKQLKNRYMNVSNQLQDRSALLKEAANKNQDFQNAAQSLDFFLVNLPDNKIKPTDDVAQITAKENSQKKVMEDIKRKSADLNQVNLLSRDLQNVLNEYEMKSNIYRSALHDDDDDDDDDDDESGPKKRPTSTMAQTVQRKERDLRNLYAEVSAENSQLLNQLGTTKYIKSRNDEMASQVVIKQQLQLQNQQKDQVESESLKTELNEEIARRMHAEKDLETYRQRLVSLKSRRGVERLEEKEVVQYYRDPKLELELKSYKKRIDEESFKRSKIQSEIEIINERIIKLELQLSRIEPKLVNKVVTEYERDPQLDIEAEKMREEIRRLKLELQSRQSESVHVKSELTVLSQQKPKIKEKVVKKEVVRLEKDPEMLKAVLTFKSELANGESQVKLLNDSVFKTRSQINTLERLIPTIQPKVVSKVVKQVQQDPDTIEESNKLRIALEEERDEISTMTKDLNSLQLRYTELEMLKPKVEVKEIINEIYRVDPETELQLVRLKKDMQDTSRNRVELEKEITSVMSTLTTLRAQKPKVEFKEVTQEVIKEEKSPEIIRELQRLNNQVSRLQLNYDTTLELLTHLRKERDDLKAEKSRVETKLVNKELIKYEDDPLLEKEADRLRRMLREEIHQRRSVEEILFDLQNQYILLERQKPEEKIVTKEVVKLQKDPKQILEHDKLNKTLDDEMKSRRKLELEVRQLRALVQDKQNTLSQMDDRQKKIKIEAELRQVKACIFELENSPKSVEEKIVIEEVLKVERDPELEKHADSLRADMETEGTNINRLEREIRNLRHTLEILQKEKSLEKVVYREVVRVEKDPGVEAERDHLRDLVTQERNLRRDLEDNLQNITFKFNHLQTSKSMTSQEETLLTNNKDALKREREDLMKELRMLETQRQSISITFQQQSKLMSERNQMARQRGLKATSEIQRLEQEILHEKDIIHQREALIIELQNSIIKEDQTETHTRETNLSTKITIMDPETGRPMSPYDAYMAGLIDRNQYIHLSELECDWEEITSTGPDGDVTILQDRKSGRQYPVKDALRAGRLTQYDVMRYKEGHISISEFALMVVGETKKPYIPPPPMTPRSPTKTFPSSPLNSMPSTMRSSLTSLNSHLSGSTNNLSSHLSGSAGNLSSHLSGSANNLSSHLSGSAHNLSSHLSGSANSLVAAPGDEYFPISGIYDTTTDSRMSVRSALTRQLIDTDTALKLLAAQAASGGIVDLSRKDKFSVHKAARDGLIDSGHMYKLLNAQKAFTGVEDPVTKERLPVGPAAKKGYIPEENARRYMEAQYLTGGLVDPSKAGRLTIQEALDTNLIDQKTADELQDEASYPKELVDPITKEKISYKQAMDLCKRDPATGLLLLPAASTDSYNAPSYSSYRFNSPYHRI</sequence>
<evidence type="ECO:0000313" key="12">
    <source>
        <dbReference type="EMBL" id="CAJ1075760.1"/>
    </source>
</evidence>
<evidence type="ECO:0000256" key="3">
    <source>
        <dbReference type="ARBA" id="ARBA00022553"/>
    </source>
</evidence>
<name>A0AAV1GRA0_XYRNO</name>
<evidence type="ECO:0000256" key="5">
    <source>
        <dbReference type="ARBA" id="ARBA00022949"/>
    </source>
</evidence>
<evidence type="ECO:0000256" key="7">
    <source>
        <dbReference type="SAM" id="Coils"/>
    </source>
</evidence>
<reference evidence="12" key="1">
    <citation type="submission" date="2023-08" db="EMBL/GenBank/DDBJ databases">
        <authorList>
            <person name="Alioto T."/>
            <person name="Alioto T."/>
            <person name="Gomez Garrido J."/>
        </authorList>
    </citation>
    <scope>NUCLEOTIDE SEQUENCE</scope>
</reference>
<comment type="subcellular location">
    <subcellularLocation>
        <location evidence="1">Cell junction</location>
        <location evidence="1">Desmosome</location>
    </subcellularLocation>
</comment>
<feature type="coiled-coil region" evidence="7">
    <location>
        <begin position="1519"/>
        <end position="1627"/>
    </location>
</feature>
<keyword evidence="3" id="KW-0597">Phosphoprotein</keyword>
<feature type="domain" description="Periplakin-like plectin repeat" evidence="11">
    <location>
        <begin position="1187"/>
        <end position="1351"/>
    </location>
</feature>
<dbReference type="InterPro" id="IPR041615">
    <property type="entry name" value="Desmoplakin_SH3"/>
</dbReference>
<keyword evidence="13" id="KW-1185">Reference proteome</keyword>
<protein>
    <submittedName>
        <fullName evidence="12">Envoplakin</fullName>
    </submittedName>
</protein>
<feature type="coiled-coil region" evidence="7">
    <location>
        <begin position="1246"/>
        <end position="1294"/>
    </location>
</feature>
<dbReference type="SUPFAM" id="SSF75399">
    <property type="entry name" value="Plakin repeat"/>
    <property type="match status" value="2"/>
</dbReference>
<evidence type="ECO:0000256" key="6">
    <source>
        <dbReference type="ARBA" id="ARBA00023054"/>
    </source>
</evidence>
<evidence type="ECO:0000259" key="10">
    <source>
        <dbReference type="Pfam" id="PF23160"/>
    </source>
</evidence>
<feature type="compositionally biased region" description="Polar residues" evidence="8">
    <location>
        <begin position="1785"/>
        <end position="1848"/>
    </location>
</feature>
<feature type="coiled-coil region" evidence="7">
    <location>
        <begin position="1461"/>
        <end position="1495"/>
    </location>
</feature>
<dbReference type="PANTHER" id="PTHR23169">
    <property type="entry name" value="ENVOPLAKIN"/>
    <property type="match status" value="1"/>
</dbReference>
<feature type="coiled-coil region" evidence="7">
    <location>
        <begin position="645"/>
        <end position="714"/>
    </location>
</feature>
<dbReference type="InterPro" id="IPR043197">
    <property type="entry name" value="Plakin"/>
</dbReference>
<dbReference type="Pfam" id="PF00681">
    <property type="entry name" value="Plectin"/>
    <property type="match status" value="2"/>
</dbReference>
<dbReference type="FunFam" id="3.30.160.780:FF:000001">
    <property type="entry name" value="Plectin a"/>
    <property type="match status" value="1"/>
</dbReference>
<dbReference type="SMART" id="SM00150">
    <property type="entry name" value="SPEC"/>
    <property type="match status" value="1"/>
</dbReference>
<dbReference type="GO" id="GO:0005882">
    <property type="term" value="C:intermediate filament"/>
    <property type="evidence" value="ECO:0007669"/>
    <property type="project" value="TreeGrafter"/>
</dbReference>
<dbReference type="Pfam" id="PF17902">
    <property type="entry name" value="SH3_10"/>
    <property type="match status" value="1"/>
</dbReference>
<proteinExistence type="inferred from homology"/>
<dbReference type="FunFam" id="1.20.58.60:FF:000109">
    <property type="entry name" value="Periplakin"/>
    <property type="match status" value="1"/>
</dbReference>
<evidence type="ECO:0000256" key="4">
    <source>
        <dbReference type="ARBA" id="ARBA00022737"/>
    </source>
</evidence>
<dbReference type="Pfam" id="PF21097">
    <property type="entry name" value="SR_plectin_7"/>
    <property type="match status" value="1"/>
</dbReference>
<dbReference type="Proteomes" id="UP001178508">
    <property type="component" value="Chromosome 16"/>
</dbReference>
<dbReference type="PANTHER" id="PTHR23169:SF7">
    <property type="entry name" value="ENVOPLAKIN"/>
    <property type="match status" value="1"/>
</dbReference>
<dbReference type="GO" id="GO:0045296">
    <property type="term" value="F:cadherin binding"/>
    <property type="evidence" value="ECO:0007669"/>
    <property type="project" value="TreeGrafter"/>
</dbReference>
<dbReference type="FunFam" id="3.90.1290.10:FF:000002">
    <property type="entry name" value="Plectin a"/>
    <property type="match status" value="1"/>
</dbReference>
<feature type="domain" description="Desmoplakin SH3" evidence="9">
    <location>
        <begin position="381"/>
        <end position="445"/>
    </location>
</feature>
<feature type="domain" description="Periplakin-like plectin repeat" evidence="11">
    <location>
        <begin position="949"/>
        <end position="1113"/>
    </location>
</feature>
<evidence type="ECO:0000256" key="8">
    <source>
        <dbReference type="SAM" id="MobiDB-lite"/>
    </source>
</evidence>
<evidence type="ECO:0000256" key="2">
    <source>
        <dbReference type="ARBA" id="ARBA00009109"/>
    </source>
</evidence>
<dbReference type="Pfam" id="PF26346">
    <property type="entry name" value="Plectin_PPL"/>
    <property type="match status" value="3"/>
</dbReference>
<feature type="compositionally biased region" description="Acidic residues" evidence="8">
    <location>
        <begin position="811"/>
        <end position="822"/>
    </location>
</feature>
<dbReference type="GO" id="GO:0045104">
    <property type="term" value="P:intermediate filament cytoskeleton organization"/>
    <property type="evidence" value="ECO:0007669"/>
    <property type="project" value="InterPro"/>
</dbReference>
<feature type="coiled-coil region" evidence="7">
    <location>
        <begin position="17"/>
        <end position="44"/>
    </location>
</feature>
<dbReference type="GO" id="GO:0030057">
    <property type="term" value="C:desmosome"/>
    <property type="evidence" value="ECO:0007669"/>
    <property type="project" value="UniProtKB-SubCell"/>
</dbReference>
<dbReference type="Gene3D" id="3.30.160.780">
    <property type="match status" value="1"/>
</dbReference>
<comment type="similarity">
    <text evidence="2">Belongs to the plakin or cytolinker family.</text>
</comment>
<dbReference type="GO" id="GO:0016020">
    <property type="term" value="C:membrane"/>
    <property type="evidence" value="ECO:0007669"/>
    <property type="project" value="TreeGrafter"/>
</dbReference>
<evidence type="ECO:0000313" key="13">
    <source>
        <dbReference type="Proteomes" id="UP001178508"/>
    </source>
</evidence>
<dbReference type="InterPro" id="IPR055419">
    <property type="entry name" value="Spectrin_PEPL/EVPL"/>
</dbReference>
<dbReference type="Gene3D" id="3.90.1290.10">
    <property type="entry name" value="Plakin repeat"/>
    <property type="match status" value="1"/>
</dbReference>
<feature type="coiled-coil region" evidence="7">
    <location>
        <begin position="1371"/>
        <end position="1412"/>
    </location>
</feature>
<dbReference type="EMBL" id="OY660879">
    <property type="protein sequence ID" value="CAJ1075760.1"/>
    <property type="molecule type" value="Genomic_DNA"/>
</dbReference>
<dbReference type="GO" id="GO:0042060">
    <property type="term" value="P:wound healing"/>
    <property type="evidence" value="ECO:0007669"/>
    <property type="project" value="TreeGrafter"/>
</dbReference>
<feature type="domain" description="Periplakin-like plectin repeat" evidence="11">
    <location>
        <begin position="1410"/>
        <end position="1555"/>
    </location>
</feature>
<feature type="domain" description="Periplakin/Envoplakin N-terminal" evidence="10">
    <location>
        <begin position="27"/>
        <end position="119"/>
    </location>
</feature>
<dbReference type="GO" id="GO:0005737">
    <property type="term" value="C:cytoplasm"/>
    <property type="evidence" value="ECO:0007669"/>
    <property type="project" value="TreeGrafter"/>
</dbReference>
<gene>
    <name evidence="12" type="ORF">XNOV1_A005540</name>
</gene>
<feature type="coiled-coil region" evidence="7">
    <location>
        <begin position="887"/>
        <end position="931"/>
    </location>
</feature>
<dbReference type="Gene3D" id="1.20.58.60">
    <property type="match status" value="4"/>
</dbReference>
<dbReference type="SUPFAM" id="SSF46966">
    <property type="entry name" value="Spectrin repeat"/>
    <property type="match status" value="2"/>
</dbReference>
<evidence type="ECO:0000256" key="1">
    <source>
        <dbReference type="ARBA" id="ARBA00004568"/>
    </source>
</evidence>
<keyword evidence="4" id="KW-0677">Repeat</keyword>
<evidence type="ECO:0000259" key="11">
    <source>
        <dbReference type="Pfam" id="PF26346"/>
    </source>
</evidence>
<organism evidence="12 13">
    <name type="scientific">Xyrichtys novacula</name>
    <name type="common">Pearly razorfish</name>
    <name type="synonym">Hemipteronotus novacula</name>
    <dbReference type="NCBI Taxonomy" id="13765"/>
    <lineage>
        <taxon>Eukaryota</taxon>
        <taxon>Metazoa</taxon>
        <taxon>Chordata</taxon>
        <taxon>Craniata</taxon>
        <taxon>Vertebrata</taxon>
        <taxon>Euteleostomi</taxon>
        <taxon>Actinopterygii</taxon>
        <taxon>Neopterygii</taxon>
        <taxon>Teleostei</taxon>
        <taxon>Neoteleostei</taxon>
        <taxon>Acanthomorphata</taxon>
        <taxon>Eupercaria</taxon>
        <taxon>Labriformes</taxon>
        <taxon>Labridae</taxon>
        <taxon>Xyrichtys</taxon>
    </lineage>
</organism>
<dbReference type="InterPro" id="IPR058847">
    <property type="entry name" value="Plectin_PPL"/>
</dbReference>
<feature type="coiled-coil region" evidence="7">
    <location>
        <begin position="501"/>
        <end position="566"/>
    </location>
</feature>
<feature type="region of interest" description="Disordered" evidence="8">
    <location>
        <begin position="1771"/>
        <end position="1848"/>
    </location>
</feature>
<evidence type="ECO:0000259" key="9">
    <source>
        <dbReference type="Pfam" id="PF17902"/>
    </source>
</evidence>
<dbReference type="InterPro" id="IPR001101">
    <property type="entry name" value="Plectin_repeat"/>
</dbReference>
<feature type="region of interest" description="Disordered" evidence="8">
    <location>
        <begin position="807"/>
        <end position="840"/>
    </location>
</feature>
<dbReference type="Gene3D" id="2.30.30.40">
    <property type="entry name" value="SH3 Domains"/>
    <property type="match status" value="1"/>
</dbReference>
<keyword evidence="6 7" id="KW-0175">Coiled coil</keyword>